<keyword evidence="2" id="KW-1185">Reference proteome</keyword>
<dbReference type="AlphaFoldDB" id="A0A4Y2GKW8"/>
<accession>A0A4Y2GKW8</accession>
<reference evidence="1 2" key="1">
    <citation type="journal article" date="2019" name="Sci. Rep.">
        <title>Orb-weaving spider Araneus ventricosus genome elucidates the spidroin gene catalogue.</title>
        <authorList>
            <person name="Kono N."/>
            <person name="Nakamura H."/>
            <person name="Ohtoshi R."/>
            <person name="Moran D.A.P."/>
            <person name="Shinohara A."/>
            <person name="Yoshida Y."/>
            <person name="Fujiwara M."/>
            <person name="Mori M."/>
            <person name="Tomita M."/>
            <person name="Arakawa K."/>
        </authorList>
    </citation>
    <scope>NUCLEOTIDE SEQUENCE [LARGE SCALE GENOMIC DNA]</scope>
</reference>
<proteinExistence type="predicted"/>
<dbReference type="EMBL" id="BGPR01001440">
    <property type="protein sequence ID" value="GBM54001.1"/>
    <property type="molecule type" value="Genomic_DNA"/>
</dbReference>
<name>A0A4Y2GKW8_ARAVE</name>
<organism evidence="1 2">
    <name type="scientific">Araneus ventricosus</name>
    <name type="common">Orbweaver spider</name>
    <name type="synonym">Epeira ventricosa</name>
    <dbReference type="NCBI Taxonomy" id="182803"/>
    <lineage>
        <taxon>Eukaryota</taxon>
        <taxon>Metazoa</taxon>
        <taxon>Ecdysozoa</taxon>
        <taxon>Arthropoda</taxon>
        <taxon>Chelicerata</taxon>
        <taxon>Arachnida</taxon>
        <taxon>Araneae</taxon>
        <taxon>Araneomorphae</taxon>
        <taxon>Entelegynae</taxon>
        <taxon>Araneoidea</taxon>
        <taxon>Araneidae</taxon>
        <taxon>Araneus</taxon>
    </lineage>
</organism>
<evidence type="ECO:0000313" key="1">
    <source>
        <dbReference type="EMBL" id="GBM54001.1"/>
    </source>
</evidence>
<gene>
    <name evidence="1" type="ORF">AVEN_228754_1</name>
</gene>
<evidence type="ECO:0000313" key="2">
    <source>
        <dbReference type="Proteomes" id="UP000499080"/>
    </source>
</evidence>
<sequence length="96" mass="10982">MPLFQKEWKRSRITFVTIPDIIGRIVYKLYHYKELVKRCVILDNKLGRECPICPESFRSIVVKLQNTRFTASSNISARIAGTMCQMTSLSIANDAG</sequence>
<dbReference type="Proteomes" id="UP000499080">
    <property type="component" value="Unassembled WGS sequence"/>
</dbReference>
<comment type="caution">
    <text evidence="1">The sequence shown here is derived from an EMBL/GenBank/DDBJ whole genome shotgun (WGS) entry which is preliminary data.</text>
</comment>
<protein>
    <submittedName>
        <fullName evidence="1">Uncharacterized protein</fullName>
    </submittedName>
</protein>